<reference evidence="1" key="1">
    <citation type="submission" date="2012-04" db="EMBL/GenBank/DDBJ databases">
        <title>The Genome Sequence of Loa loa.</title>
        <authorList>
            <consortium name="The Broad Institute Genome Sequencing Platform"/>
            <consortium name="Broad Institute Genome Sequencing Center for Infectious Disease"/>
            <person name="Nutman T.B."/>
            <person name="Fink D.L."/>
            <person name="Russ C."/>
            <person name="Young S."/>
            <person name="Zeng Q."/>
            <person name="Gargeya S."/>
            <person name="Alvarado L."/>
            <person name="Berlin A."/>
            <person name="Chapman S.B."/>
            <person name="Chen Z."/>
            <person name="Freedman E."/>
            <person name="Gellesch M."/>
            <person name="Goldberg J."/>
            <person name="Griggs A."/>
            <person name="Gujja S."/>
            <person name="Heilman E.R."/>
            <person name="Heiman D."/>
            <person name="Howarth C."/>
            <person name="Mehta T."/>
            <person name="Neiman D."/>
            <person name="Pearson M."/>
            <person name="Roberts A."/>
            <person name="Saif S."/>
            <person name="Shea T."/>
            <person name="Shenoy N."/>
            <person name="Sisk P."/>
            <person name="Stolte C."/>
            <person name="Sykes S."/>
            <person name="White J."/>
            <person name="Yandava C."/>
            <person name="Haas B."/>
            <person name="Henn M.R."/>
            <person name="Nusbaum C."/>
            <person name="Birren B."/>
        </authorList>
    </citation>
    <scope>NUCLEOTIDE SEQUENCE [LARGE SCALE GENOMIC DNA]</scope>
</reference>
<dbReference type="KEGG" id="loa:LOAG_17906"/>
<dbReference type="InParanoid" id="A0A1S0UHD2"/>
<gene>
    <name evidence="1" type="ORF">LOAG_17906</name>
</gene>
<name>A0A1S0UHD2_LOALO</name>
<dbReference type="EMBL" id="JH712214">
    <property type="protein sequence ID" value="EJD74836.1"/>
    <property type="molecule type" value="Genomic_DNA"/>
</dbReference>
<dbReference type="RefSeq" id="XP_020305733.1">
    <property type="nucleotide sequence ID" value="XM_020450571.1"/>
</dbReference>
<dbReference type="CTD" id="31251786"/>
<dbReference type="OrthoDB" id="10456607at2759"/>
<protein>
    <submittedName>
        <fullName evidence="1">Uncharacterized protein</fullName>
    </submittedName>
</protein>
<organism evidence="1">
    <name type="scientific">Loa loa</name>
    <name type="common">Eye worm</name>
    <name type="synonym">Filaria loa</name>
    <dbReference type="NCBI Taxonomy" id="7209"/>
    <lineage>
        <taxon>Eukaryota</taxon>
        <taxon>Metazoa</taxon>
        <taxon>Ecdysozoa</taxon>
        <taxon>Nematoda</taxon>
        <taxon>Chromadorea</taxon>
        <taxon>Rhabditida</taxon>
        <taxon>Spirurina</taxon>
        <taxon>Spiruromorpha</taxon>
        <taxon>Filarioidea</taxon>
        <taxon>Onchocercidae</taxon>
        <taxon>Loa</taxon>
    </lineage>
</organism>
<accession>A0A1S0UHD2</accession>
<proteinExistence type="predicted"/>
<dbReference type="AlphaFoldDB" id="A0A1S0UHD2"/>
<dbReference type="GeneID" id="31251786"/>
<evidence type="ECO:0000313" key="1">
    <source>
        <dbReference type="EMBL" id="EJD74836.1"/>
    </source>
</evidence>
<sequence>MLHNSGHGGWKMSDDVNSDDKCVIDDRQGLIPGSVAKRIEMETAKHSTIMMVRPTSGFCKNIQFVRRLSDKLMCALFQKR</sequence>